<dbReference type="Gene3D" id="3.50.50.60">
    <property type="entry name" value="FAD/NAD(P)-binding domain"/>
    <property type="match status" value="1"/>
</dbReference>
<dbReference type="InterPro" id="IPR050464">
    <property type="entry name" value="Zeta_carotene_desat/Oxidored"/>
</dbReference>
<name>A0A1X7AC38_9RHOB</name>
<keyword evidence="2" id="KW-0560">Oxidoreductase</keyword>
<feature type="domain" description="Amine oxidase" evidence="1">
    <location>
        <begin position="16"/>
        <end position="434"/>
    </location>
</feature>
<dbReference type="Pfam" id="PF01593">
    <property type="entry name" value="Amino_oxidase"/>
    <property type="match status" value="1"/>
</dbReference>
<dbReference type="InterPro" id="IPR002937">
    <property type="entry name" value="Amino_oxidase"/>
</dbReference>
<dbReference type="PANTHER" id="PTHR42923">
    <property type="entry name" value="PROTOPORPHYRINOGEN OXIDASE"/>
    <property type="match status" value="1"/>
</dbReference>
<dbReference type="EC" id="1.4.3.24" evidence="2"/>
<gene>
    <name evidence="2" type="primary">pao</name>
    <name evidence="2" type="ORF">RUM8411_04268</name>
</gene>
<reference evidence="3" key="1">
    <citation type="submission" date="2017-03" db="EMBL/GenBank/DDBJ databases">
        <authorList>
            <person name="Rodrigo-Torres L."/>
            <person name="Arahal R.D."/>
            <person name="Lucena T."/>
        </authorList>
    </citation>
    <scope>NUCLEOTIDE SEQUENCE [LARGE SCALE GENOMIC DNA]</scope>
    <source>
        <strain evidence="3">CECT 8411</strain>
    </source>
</reference>
<evidence type="ECO:0000313" key="2">
    <source>
        <dbReference type="EMBL" id="SLN75823.1"/>
    </source>
</evidence>
<keyword evidence="3" id="KW-1185">Reference proteome</keyword>
<dbReference type="OrthoDB" id="9803192at2"/>
<dbReference type="AlphaFoldDB" id="A0A1X7AC38"/>
<dbReference type="SUPFAM" id="SSF51905">
    <property type="entry name" value="FAD/NAD(P)-binding domain"/>
    <property type="match status" value="1"/>
</dbReference>
<dbReference type="EMBL" id="FWFP01000017">
    <property type="protein sequence ID" value="SLN75823.1"/>
    <property type="molecule type" value="Genomic_DNA"/>
</dbReference>
<dbReference type="Proteomes" id="UP000193778">
    <property type="component" value="Unassembled WGS sequence"/>
</dbReference>
<dbReference type="PRINTS" id="PR00419">
    <property type="entry name" value="ADXRDTASE"/>
</dbReference>
<protein>
    <submittedName>
        <fullName evidence="2">Pseudooxynicotine oxidase</fullName>
        <ecNumber evidence="2">1.4.3.24</ecNumber>
    </submittedName>
</protein>
<dbReference type="InterPro" id="IPR036188">
    <property type="entry name" value="FAD/NAD-bd_sf"/>
</dbReference>
<sequence>MTKSKTFDCAIIGGGFTGLAAAAELARAGHSVIILEKETELGGLAAGFDVGGYELERFYHHWFTSDTHVNALAKQVGVEDQIILRESNTGMYYAGKRFRLSTPGDLLRFGAIPVHDRIRTGFATLFVRRIKNWHALEDLTAKEWLTRLFGKNVFEVIWEPLLIGKFGKYADEISAVWFWNKLALRGSSRGAGGSEQLAYFRGGFAKLAREVAAYIQRHGGTVAAGVDVARIKRDAQGVVLETADGPVSAKTALLTVPLPIAGQLLKDETPVSYQEKLNKIKYLGNVCLILEMTRSLSGLYWTNVNDASFPFVGIIEHTNFEPTESYGGRHIIYLSKYLPVDDPLYSMSADEAFEFALPHLQRMFPDFDEKWVTQRHVWTAEYAQPIVVRHYSSLTPAFETPMPHTYLASMAQVYPEDRGTNYAIREGRRAAVEIRRQLEVAHTDAA</sequence>
<evidence type="ECO:0000313" key="3">
    <source>
        <dbReference type="Proteomes" id="UP000193778"/>
    </source>
</evidence>
<organism evidence="2 3">
    <name type="scientific">Ruegeria meonggei</name>
    <dbReference type="NCBI Taxonomy" id="1446476"/>
    <lineage>
        <taxon>Bacteria</taxon>
        <taxon>Pseudomonadati</taxon>
        <taxon>Pseudomonadota</taxon>
        <taxon>Alphaproteobacteria</taxon>
        <taxon>Rhodobacterales</taxon>
        <taxon>Roseobacteraceae</taxon>
        <taxon>Ruegeria</taxon>
    </lineage>
</organism>
<dbReference type="PANTHER" id="PTHR42923:SF46">
    <property type="entry name" value="AMINE OXIDASE"/>
    <property type="match status" value="1"/>
</dbReference>
<proteinExistence type="predicted"/>
<accession>A0A1X7AC38</accession>
<dbReference type="NCBIfam" id="NF005560">
    <property type="entry name" value="PRK07233.1"/>
    <property type="match status" value="1"/>
</dbReference>
<evidence type="ECO:0000259" key="1">
    <source>
        <dbReference type="Pfam" id="PF01593"/>
    </source>
</evidence>
<dbReference type="RefSeq" id="WP_085824710.1">
    <property type="nucleotide sequence ID" value="NZ_FWFP01000017.1"/>
</dbReference>
<dbReference type="GO" id="GO:0016491">
    <property type="term" value="F:oxidoreductase activity"/>
    <property type="evidence" value="ECO:0007669"/>
    <property type="project" value="UniProtKB-KW"/>
</dbReference>